<dbReference type="InterPro" id="IPR011042">
    <property type="entry name" value="6-blade_b-propeller_TolB-like"/>
</dbReference>
<protein>
    <recommendedName>
        <fullName evidence="6">6-bladed beta-propeller</fullName>
    </recommendedName>
</protein>
<dbReference type="GO" id="GO:0008270">
    <property type="term" value="F:zinc ion binding"/>
    <property type="evidence" value="ECO:0007669"/>
    <property type="project" value="UniProtKB-KW"/>
</dbReference>
<feature type="chain" id="PRO_5037762633" description="6-bladed beta-propeller" evidence="3">
    <location>
        <begin position="25"/>
        <end position="375"/>
    </location>
</feature>
<dbReference type="AlphaFoldDB" id="A0A956LYV3"/>
<reference evidence="4" key="1">
    <citation type="submission" date="2020-04" db="EMBL/GenBank/DDBJ databases">
        <authorList>
            <person name="Zhang T."/>
        </authorList>
    </citation>
    <scope>NUCLEOTIDE SEQUENCE</scope>
    <source>
        <strain evidence="4">HKST-UBA01</strain>
    </source>
</reference>
<gene>
    <name evidence="4" type="ORF">KC729_08615</name>
</gene>
<feature type="signal peptide" evidence="3">
    <location>
        <begin position="1"/>
        <end position="24"/>
    </location>
</feature>
<comment type="caution">
    <text evidence="4">The sequence shown here is derived from an EMBL/GenBank/DDBJ whole genome shotgun (WGS) entry which is preliminary data.</text>
</comment>
<name>A0A956LYV3_UNCEI</name>
<keyword evidence="3" id="KW-0732">Signal</keyword>
<dbReference type="PANTHER" id="PTHR24104:SF25">
    <property type="entry name" value="PROTEIN LIN-41"/>
    <property type="match status" value="1"/>
</dbReference>
<sequence length="375" mass="40724">MVRRIGTVALILVATIAPTSSVIAQETAAPPVLGPRAVRAELLQEIQLPGTDHFLRPSALFADRNAHEILIGDQGHNRVVILDENGTYRGEFYGQDRFTSPQDLVVEPDGTIDVLAGTREGLRILHYDFDGRFLNERALGTTPDGREVQPGALAIDSQGRLYVRDRVWPQVCVYRDGTLERVIEFAGDVPDDRLVEVGAGRITIAHDLLYIPVSTLGTVKVFDLDGRLLRAMGDLGSTPGQLALPVDVAVTGDGLVLVLDQNRFNVVCYSAEGAFLGEFGGKGISPGWFYRPSLLAIDSGNRVYVGQVYANRLQICRIPDFIAQGNRNLGERGRREDGGSVGNGFIQGSKVDAPRFARAVELVVTMQSRTCEIGG</sequence>
<dbReference type="Gene3D" id="2.120.10.30">
    <property type="entry name" value="TolB, C-terminal domain"/>
    <property type="match status" value="2"/>
</dbReference>
<dbReference type="EMBL" id="JAGQHR010000224">
    <property type="protein sequence ID" value="MCA9727733.1"/>
    <property type="molecule type" value="Genomic_DNA"/>
</dbReference>
<evidence type="ECO:0000256" key="3">
    <source>
        <dbReference type="SAM" id="SignalP"/>
    </source>
</evidence>
<organism evidence="4 5">
    <name type="scientific">Eiseniibacteriota bacterium</name>
    <dbReference type="NCBI Taxonomy" id="2212470"/>
    <lineage>
        <taxon>Bacteria</taxon>
        <taxon>Candidatus Eiseniibacteriota</taxon>
    </lineage>
</organism>
<evidence type="ECO:0008006" key="6">
    <source>
        <dbReference type="Google" id="ProtNLM"/>
    </source>
</evidence>
<dbReference type="InterPro" id="IPR001258">
    <property type="entry name" value="NHL_repeat"/>
</dbReference>
<dbReference type="InterPro" id="IPR050952">
    <property type="entry name" value="TRIM-NHL_E3_ligases"/>
</dbReference>
<feature type="repeat" description="NHL" evidence="2">
    <location>
        <begin position="236"/>
        <end position="272"/>
    </location>
</feature>
<accession>A0A956LYV3</accession>
<evidence type="ECO:0000313" key="4">
    <source>
        <dbReference type="EMBL" id="MCA9727733.1"/>
    </source>
</evidence>
<keyword evidence="1" id="KW-0677">Repeat</keyword>
<dbReference type="PANTHER" id="PTHR24104">
    <property type="entry name" value="E3 UBIQUITIN-PROTEIN LIGASE NHLRC1-RELATED"/>
    <property type="match status" value="1"/>
</dbReference>
<reference evidence="4" key="2">
    <citation type="journal article" date="2021" name="Microbiome">
        <title>Successional dynamics and alternative stable states in a saline activated sludge microbial community over 9 years.</title>
        <authorList>
            <person name="Wang Y."/>
            <person name="Ye J."/>
            <person name="Ju F."/>
            <person name="Liu L."/>
            <person name="Boyd J.A."/>
            <person name="Deng Y."/>
            <person name="Parks D.H."/>
            <person name="Jiang X."/>
            <person name="Yin X."/>
            <person name="Woodcroft B.J."/>
            <person name="Tyson G.W."/>
            <person name="Hugenholtz P."/>
            <person name="Polz M.F."/>
            <person name="Zhang T."/>
        </authorList>
    </citation>
    <scope>NUCLEOTIDE SEQUENCE</scope>
    <source>
        <strain evidence="4">HKST-UBA01</strain>
    </source>
</reference>
<dbReference type="Proteomes" id="UP000697710">
    <property type="component" value="Unassembled WGS sequence"/>
</dbReference>
<dbReference type="SUPFAM" id="SSF63829">
    <property type="entry name" value="Calcium-dependent phosphotriesterase"/>
    <property type="match status" value="1"/>
</dbReference>
<proteinExistence type="predicted"/>
<dbReference type="PROSITE" id="PS51125">
    <property type="entry name" value="NHL"/>
    <property type="match status" value="1"/>
</dbReference>
<evidence type="ECO:0000256" key="2">
    <source>
        <dbReference type="PROSITE-ProRule" id="PRU00504"/>
    </source>
</evidence>
<evidence type="ECO:0000256" key="1">
    <source>
        <dbReference type="ARBA" id="ARBA00022737"/>
    </source>
</evidence>
<evidence type="ECO:0000313" key="5">
    <source>
        <dbReference type="Proteomes" id="UP000697710"/>
    </source>
</evidence>